<reference evidence="2 4" key="1">
    <citation type="journal article" date="2020" name="Stud. Mycol.">
        <title>101 Dothideomycetes genomes: a test case for predicting lifestyles and emergence of pathogens.</title>
        <authorList>
            <person name="Haridas S."/>
            <person name="Albert R."/>
            <person name="Binder M."/>
            <person name="Bloem J."/>
            <person name="Labutti K."/>
            <person name="Salamov A."/>
            <person name="Andreopoulos B."/>
            <person name="Baker S."/>
            <person name="Barry K."/>
            <person name="Bills G."/>
            <person name="Bluhm B."/>
            <person name="Cannon C."/>
            <person name="Castanera R."/>
            <person name="Culley D."/>
            <person name="Daum C."/>
            <person name="Ezra D."/>
            <person name="Gonzalez J."/>
            <person name="Henrissat B."/>
            <person name="Kuo A."/>
            <person name="Liang C."/>
            <person name="Lipzen A."/>
            <person name="Lutzoni F."/>
            <person name="Magnuson J."/>
            <person name="Mondo S."/>
            <person name="Nolan M."/>
            <person name="Ohm R."/>
            <person name="Pangilinan J."/>
            <person name="Park H.-J."/>
            <person name="Ramirez L."/>
            <person name="Alfaro M."/>
            <person name="Sun H."/>
            <person name="Tritt A."/>
            <person name="Yoshinaga Y."/>
            <person name="Zwiers L.-H."/>
            <person name="Turgeon B."/>
            <person name="Goodwin S."/>
            <person name="Spatafora J."/>
            <person name="Crous P."/>
            <person name="Grigoriev I."/>
        </authorList>
    </citation>
    <scope>NUCLEOTIDE SEQUENCE</scope>
    <source>
        <strain evidence="2 4">CBS 304.34</strain>
    </source>
</reference>
<dbReference type="RefSeq" id="XP_033570117.1">
    <property type="nucleotide sequence ID" value="XM_033721256.1"/>
</dbReference>
<feature type="region of interest" description="Disordered" evidence="1">
    <location>
        <begin position="416"/>
        <end position="444"/>
    </location>
</feature>
<protein>
    <recommendedName>
        <fullName evidence="5">RNI-like protein</fullName>
    </recommendedName>
</protein>
<dbReference type="Gene3D" id="3.80.10.10">
    <property type="entry name" value="Ribonuclease Inhibitor"/>
    <property type="match status" value="1"/>
</dbReference>
<evidence type="ECO:0000256" key="1">
    <source>
        <dbReference type="SAM" id="MobiDB-lite"/>
    </source>
</evidence>
<proteinExistence type="predicted"/>
<dbReference type="OrthoDB" id="3945550at2759"/>
<gene>
    <name evidence="2 4" type="ORF">BDZ99DRAFT_468491</name>
</gene>
<dbReference type="EMBL" id="MU003719">
    <property type="protein sequence ID" value="KAF2803153.1"/>
    <property type="molecule type" value="Genomic_DNA"/>
</dbReference>
<feature type="compositionally biased region" description="Basic and acidic residues" evidence="1">
    <location>
        <begin position="432"/>
        <end position="444"/>
    </location>
</feature>
<reference evidence="4" key="2">
    <citation type="submission" date="2020-04" db="EMBL/GenBank/DDBJ databases">
        <authorList>
            <consortium name="NCBI Genome Project"/>
        </authorList>
    </citation>
    <scope>NUCLEOTIDE SEQUENCE</scope>
    <source>
        <strain evidence="4">CBS 304.34</strain>
    </source>
</reference>
<dbReference type="InterPro" id="IPR032675">
    <property type="entry name" value="LRR_dom_sf"/>
</dbReference>
<name>A0A6A6Y3Q4_9PEZI</name>
<evidence type="ECO:0008006" key="5">
    <source>
        <dbReference type="Google" id="ProtNLM"/>
    </source>
</evidence>
<dbReference type="AlphaFoldDB" id="A0A6A6Y3Q4"/>
<organism evidence="2">
    <name type="scientific">Mytilinidion resinicola</name>
    <dbReference type="NCBI Taxonomy" id="574789"/>
    <lineage>
        <taxon>Eukaryota</taxon>
        <taxon>Fungi</taxon>
        <taxon>Dikarya</taxon>
        <taxon>Ascomycota</taxon>
        <taxon>Pezizomycotina</taxon>
        <taxon>Dothideomycetes</taxon>
        <taxon>Pleosporomycetidae</taxon>
        <taxon>Mytilinidiales</taxon>
        <taxon>Mytilinidiaceae</taxon>
        <taxon>Mytilinidion</taxon>
    </lineage>
</organism>
<keyword evidence="3" id="KW-1185">Reference proteome</keyword>
<feature type="compositionally biased region" description="Acidic residues" evidence="1">
    <location>
        <begin position="416"/>
        <end position="431"/>
    </location>
</feature>
<accession>A0A6A6Y3Q4</accession>
<dbReference type="GeneID" id="54462149"/>
<reference evidence="4" key="3">
    <citation type="submission" date="2025-04" db="UniProtKB">
        <authorList>
            <consortium name="RefSeq"/>
        </authorList>
    </citation>
    <scope>IDENTIFICATION</scope>
    <source>
        <strain evidence="4">CBS 304.34</strain>
    </source>
</reference>
<sequence length="444" mass="51210">MARTEQSPNDAPIWTPSAGCPTNITATIPGYNPHTLPAGHYNFPSTAVVHEALTHCPGLSSLYLRVALRGCSNWPDRWNLPFALEGGTTYPPLKHLSLEGYDFDQSEWTDARPPDWWFDLGAWSWWVQSGRAARWWEYRKLPIEERIKTNLDLWLDAMEFEKLESLGMRVDWAVPKSFEEKAIPRLEGLKELALYEAPDCGRSAAWIRRLKPLTSLKWIGGFGMDGVAPRALLSRHGKTLETLELRREEWLGGRRPVLSVTELEQLRESAPRLKSLSVDVNRNGTWPVEELEAIANISSLERADGWLEYASDLALEEYYQGKQAYEMESRHRNDDLLLQNPLLDKKGAEKLWDIMRKKAGERLKEVVFYAGDWTRSWDGPLHLAGWLEHKKERWYCSEGGCVEKWGDHEYDGIDEEESLSEVEINDEDEEEKRELKALQKEMEL</sequence>
<evidence type="ECO:0000313" key="4">
    <source>
        <dbReference type="RefSeq" id="XP_033570117.1"/>
    </source>
</evidence>
<evidence type="ECO:0000313" key="3">
    <source>
        <dbReference type="Proteomes" id="UP000504636"/>
    </source>
</evidence>
<evidence type="ECO:0000313" key="2">
    <source>
        <dbReference type="EMBL" id="KAF2803153.1"/>
    </source>
</evidence>
<dbReference type="Proteomes" id="UP000504636">
    <property type="component" value="Unplaced"/>
</dbReference>